<proteinExistence type="predicted"/>
<evidence type="ECO:0000313" key="3">
    <source>
        <dbReference type="Proteomes" id="UP000267517"/>
    </source>
</evidence>
<evidence type="ECO:0000256" key="1">
    <source>
        <dbReference type="SAM" id="SignalP"/>
    </source>
</evidence>
<sequence>MRKHTFKVRLLSLVALCGIVMAFTSCSNEDVAQSNVDTNTENNSNLTSFVTGAAETRTSLNYDDGAFFWEAGDHIYVKDDNGTWNKSSNAPTEKTASFKFMVPGKYTNSTTYKVYYPGKNGLNNNVTISGTQTQAQPNSTLHIGEAGDCGTADATGGNGVFNFRLDHQAAILVFQPFTNNTAVKNCQLTKIEVTSDNDLTGTYTLDTTTGELTGTGSGKTITMTTKGSGSYANGFSMNTSAADVKTNGAYVVIRPGTHALTVRYWIKDYVTNVEGAITKTYDSFKYEKNDYYDMEANLNVTDYDGRKYYMWDAQKNYWNGHEWNSANPWQPVLATKSNPNYPTFGSDSYFHRTGGFGREDAMNSSCKDLPNANELGWYVKNGDPRWDDDKLWTAMGHLYKGGIWLRNKAYIKLITSFNSDQGPSYLDMRDDYARIEVTPTQGAPVGYFASRYFFLPALGKYSEGYLSRIGEKGFYWSSSASPVDETWAYSLEFSKSKLIVNPTTSNDGYYIGTFE</sequence>
<dbReference type="EMBL" id="AP018050">
    <property type="protein sequence ID" value="BBA30076.1"/>
    <property type="molecule type" value="Genomic_DNA"/>
</dbReference>
<organism evidence="2 3">
    <name type="scientific">Prevotella melaninogenica</name>
    <dbReference type="NCBI Taxonomy" id="28132"/>
    <lineage>
        <taxon>Bacteria</taxon>
        <taxon>Pseudomonadati</taxon>
        <taxon>Bacteroidota</taxon>
        <taxon>Bacteroidia</taxon>
        <taxon>Bacteroidales</taxon>
        <taxon>Prevotellaceae</taxon>
        <taxon>Prevotella</taxon>
    </lineage>
</organism>
<dbReference type="RefSeq" id="WP_120175116.1">
    <property type="nucleotide sequence ID" value="NZ_AP018050.1"/>
</dbReference>
<gene>
    <name evidence="2" type="ORF">PMEL_200604</name>
</gene>
<evidence type="ECO:0008006" key="4">
    <source>
        <dbReference type="Google" id="ProtNLM"/>
    </source>
</evidence>
<keyword evidence="1" id="KW-0732">Signal</keyword>
<dbReference type="AlphaFoldDB" id="A0A250KKD8"/>
<accession>A0A250KKD8</accession>
<dbReference type="Proteomes" id="UP000267517">
    <property type="component" value="Chromosome II"/>
</dbReference>
<dbReference type="PROSITE" id="PS51257">
    <property type="entry name" value="PROKAR_LIPOPROTEIN"/>
    <property type="match status" value="1"/>
</dbReference>
<name>A0A250KKD8_9BACT</name>
<evidence type="ECO:0000313" key="2">
    <source>
        <dbReference type="EMBL" id="BBA30076.1"/>
    </source>
</evidence>
<reference evidence="2 3" key="1">
    <citation type="submission" date="2017-05" db="EMBL/GenBank/DDBJ databases">
        <title>whole genome sequence of Prevotella melaninogenica GAI 07411.</title>
        <authorList>
            <person name="Kondo Y."/>
            <person name="Hoshino T."/>
        </authorList>
    </citation>
    <scope>NUCLEOTIDE SEQUENCE [LARGE SCALE GENOMIC DNA]</scope>
    <source>
        <strain evidence="2 3">GAI 07411</strain>
    </source>
</reference>
<protein>
    <recommendedName>
        <fullName evidence="4">Fimbrillin family protein</fullName>
    </recommendedName>
</protein>
<dbReference type="OrthoDB" id="1081166at2"/>
<feature type="signal peptide" evidence="1">
    <location>
        <begin position="1"/>
        <end position="22"/>
    </location>
</feature>
<feature type="chain" id="PRO_5012422482" description="Fimbrillin family protein" evidence="1">
    <location>
        <begin position="23"/>
        <end position="515"/>
    </location>
</feature>